<proteinExistence type="predicted"/>
<keyword evidence="2" id="KW-1185">Reference proteome</keyword>
<reference evidence="1" key="1">
    <citation type="submission" date="2023-04" db="EMBL/GenBank/DDBJ databases">
        <title>A chromosome-level genome assembly of the parasitoid wasp Eretmocerus hayati.</title>
        <authorList>
            <person name="Zhong Y."/>
            <person name="Liu S."/>
            <person name="Liu Y."/>
        </authorList>
    </citation>
    <scope>NUCLEOTIDE SEQUENCE</scope>
    <source>
        <strain evidence="1">ZJU_SS_LIU_2023</strain>
    </source>
</reference>
<evidence type="ECO:0000313" key="1">
    <source>
        <dbReference type="EMBL" id="KAJ8680187.1"/>
    </source>
</evidence>
<gene>
    <name evidence="1" type="ORF">QAD02_015974</name>
</gene>
<dbReference type="Proteomes" id="UP001239111">
    <property type="component" value="Chromosome 2"/>
</dbReference>
<protein>
    <submittedName>
        <fullName evidence="1">Uncharacterized protein</fullName>
    </submittedName>
</protein>
<accession>A0ACC2PCK5</accession>
<dbReference type="EMBL" id="CM056742">
    <property type="protein sequence ID" value="KAJ8680187.1"/>
    <property type="molecule type" value="Genomic_DNA"/>
</dbReference>
<organism evidence="1 2">
    <name type="scientific">Eretmocerus hayati</name>
    <dbReference type="NCBI Taxonomy" id="131215"/>
    <lineage>
        <taxon>Eukaryota</taxon>
        <taxon>Metazoa</taxon>
        <taxon>Ecdysozoa</taxon>
        <taxon>Arthropoda</taxon>
        <taxon>Hexapoda</taxon>
        <taxon>Insecta</taxon>
        <taxon>Pterygota</taxon>
        <taxon>Neoptera</taxon>
        <taxon>Endopterygota</taxon>
        <taxon>Hymenoptera</taxon>
        <taxon>Apocrita</taxon>
        <taxon>Proctotrupomorpha</taxon>
        <taxon>Chalcidoidea</taxon>
        <taxon>Aphelinidae</taxon>
        <taxon>Aphelininae</taxon>
        <taxon>Eretmocerus</taxon>
    </lineage>
</organism>
<sequence>MSTTATGTASLDKKSLKTRFCNKKTDLVKLREELRQRCKLRIQEQRQEILNHRRFGVSTDDDVQEKLKEIFKAELNELTSVENYDVPKETASSIEKLINNAGQAEPATEEEKLIVEEFQKLKEEETPNLLGKDS</sequence>
<evidence type="ECO:0000313" key="2">
    <source>
        <dbReference type="Proteomes" id="UP001239111"/>
    </source>
</evidence>
<name>A0ACC2PCK5_9HYME</name>
<comment type="caution">
    <text evidence="1">The sequence shown here is derived from an EMBL/GenBank/DDBJ whole genome shotgun (WGS) entry which is preliminary data.</text>
</comment>